<dbReference type="RefSeq" id="WP_149110426.1">
    <property type="nucleotide sequence ID" value="NZ_CP042425.1"/>
</dbReference>
<proteinExistence type="predicted"/>
<dbReference type="AlphaFoldDB" id="A0A5C1AA71"/>
<sequence length="688" mass="71670">MADESVVVELTADASGFERALAGSEASADAWAGTIYADVDKVAAKAEELRDAIATKLGGAFDAIKGKVAAAIPPIGGTFQAVSATIKGKFDEIGTAAGAALAKANAKVEPYIAAVRKYADTFKGLGTVEIGVKGGADLGKLLGGDVGKKIGSYAGAGVGGLAKSVESAVSGLKPVFDGIATTAQAAFQKAREKVAAIDFKGAFDKVATVAGAAWDKAASLADSAWGRVKSGVEKFGTAMSAVWGKAKTTVRDFLNSPEGSLQSLVTRVDTLSDKIANFGSGTKSKIAAFADMSSNDIGGELGGAAGGFLGSKLGLGDFGNRIGKSLGSGLGDVVDFQGIAKQANEFLKSLQPVFDQIKGWWKETFDDAKDAFNEIKHLASNIGIGELLKGDFEGVWTRLTEFVDQAVGKWGDFVASFVYRVGESMDNLWAIVRAPLANVANFVQGVLTRLGLVDEVTERWGDSIANVANIGKEAFGLLGFSVGALGGVFKVIGGYLIEYLVQPMLALVETVVGVVSKVLKKMGELLPGAAGRAFAAGSKEAEAWNEAIKNNREALDKVATDLQNADVLGGGLDAEEVVKDFFNRGEKKTKEQLEKRAALPKPVEEVNNVGDRVASLFGVGTVQALLEGSRETQNAIAKIRGGTDNALEQVAKAGRDQVDELVVANGKLSEQNRLLGKLIDKFDDIETV</sequence>
<evidence type="ECO:0000313" key="2">
    <source>
        <dbReference type="Proteomes" id="UP000324974"/>
    </source>
</evidence>
<dbReference type="EMBL" id="CP042425">
    <property type="protein sequence ID" value="QEL15630.1"/>
    <property type="molecule type" value="Genomic_DNA"/>
</dbReference>
<reference evidence="2" key="1">
    <citation type="submission" date="2019-08" db="EMBL/GenBank/DDBJ databases">
        <title>Limnoglobus roseus gen. nov., sp. nov., a novel freshwater planctomycete with a giant genome from the family Gemmataceae.</title>
        <authorList>
            <person name="Kulichevskaya I.S."/>
            <person name="Naumoff D.G."/>
            <person name="Miroshnikov K."/>
            <person name="Ivanova A."/>
            <person name="Philippov D.A."/>
            <person name="Hakobyan A."/>
            <person name="Rijpstra I.C."/>
            <person name="Sinninghe Damste J.S."/>
            <person name="Liesack W."/>
            <person name="Dedysh S.N."/>
        </authorList>
    </citation>
    <scope>NUCLEOTIDE SEQUENCE [LARGE SCALE GENOMIC DNA]</scope>
    <source>
        <strain evidence="2">PX52</strain>
    </source>
</reference>
<evidence type="ECO:0000313" key="1">
    <source>
        <dbReference type="EMBL" id="QEL15630.1"/>
    </source>
</evidence>
<keyword evidence="2" id="KW-1185">Reference proteome</keyword>
<name>A0A5C1AA71_9BACT</name>
<organism evidence="1 2">
    <name type="scientific">Limnoglobus roseus</name>
    <dbReference type="NCBI Taxonomy" id="2598579"/>
    <lineage>
        <taxon>Bacteria</taxon>
        <taxon>Pseudomonadati</taxon>
        <taxon>Planctomycetota</taxon>
        <taxon>Planctomycetia</taxon>
        <taxon>Gemmatales</taxon>
        <taxon>Gemmataceae</taxon>
        <taxon>Limnoglobus</taxon>
    </lineage>
</organism>
<accession>A0A5C1AA71</accession>
<gene>
    <name evidence="1" type="ORF">PX52LOC_02563</name>
</gene>
<protein>
    <submittedName>
        <fullName evidence="1">Uncharacterized protein</fullName>
    </submittedName>
</protein>
<dbReference type="KEGG" id="lrs:PX52LOC_02563"/>
<dbReference type="Proteomes" id="UP000324974">
    <property type="component" value="Chromosome"/>
</dbReference>